<name>A0A4R2J5Y2_9PSEU</name>
<dbReference type="Gene3D" id="1.10.260.40">
    <property type="entry name" value="lambda repressor-like DNA-binding domains"/>
    <property type="match status" value="1"/>
</dbReference>
<dbReference type="InterPro" id="IPR050807">
    <property type="entry name" value="TransReg_Diox_bact_type"/>
</dbReference>
<dbReference type="Pfam" id="PF13560">
    <property type="entry name" value="HTH_31"/>
    <property type="match status" value="1"/>
</dbReference>
<dbReference type="PROSITE" id="PS50943">
    <property type="entry name" value="HTH_CROC1"/>
    <property type="match status" value="1"/>
</dbReference>
<dbReference type="PANTHER" id="PTHR46797:SF1">
    <property type="entry name" value="METHYLPHOSPHONATE SYNTHASE"/>
    <property type="match status" value="1"/>
</dbReference>
<evidence type="ECO:0000313" key="4">
    <source>
        <dbReference type="Proteomes" id="UP000295680"/>
    </source>
</evidence>
<dbReference type="PANTHER" id="PTHR46797">
    <property type="entry name" value="HTH-TYPE TRANSCRIPTIONAL REGULATOR"/>
    <property type="match status" value="1"/>
</dbReference>
<dbReference type="InterPro" id="IPR001387">
    <property type="entry name" value="Cro/C1-type_HTH"/>
</dbReference>
<gene>
    <name evidence="3" type="ORF">EV192_109342</name>
</gene>
<dbReference type="GO" id="GO:0005829">
    <property type="term" value="C:cytosol"/>
    <property type="evidence" value="ECO:0007669"/>
    <property type="project" value="TreeGrafter"/>
</dbReference>
<dbReference type="CDD" id="cd00093">
    <property type="entry name" value="HTH_XRE"/>
    <property type="match status" value="1"/>
</dbReference>
<reference evidence="3 4" key="1">
    <citation type="submission" date="2019-03" db="EMBL/GenBank/DDBJ databases">
        <title>Genomic Encyclopedia of Type Strains, Phase IV (KMG-IV): sequencing the most valuable type-strain genomes for metagenomic binning, comparative biology and taxonomic classification.</title>
        <authorList>
            <person name="Goeker M."/>
        </authorList>
    </citation>
    <scope>NUCLEOTIDE SEQUENCE [LARGE SCALE GENOMIC DNA]</scope>
    <source>
        <strain evidence="3 4">DSM 45934</strain>
    </source>
</reference>
<dbReference type="InterPro" id="IPR010982">
    <property type="entry name" value="Lambda_DNA-bd_dom_sf"/>
</dbReference>
<proteinExistence type="predicted"/>
<keyword evidence="4" id="KW-1185">Reference proteome</keyword>
<evidence type="ECO:0000259" key="2">
    <source>
        <dbReference type="PROSITE" id="PS50943"/>
    </source>
</evidence>
<feature type="domain" description="HTH cro/C1-type" evidence="2">
    <location>
        <begin position="27"/>
        <end position="67"/>
    </location>
</feature>
<comment type="caution">
    <text evidence="3">The sequence shown here is derived from an EMBL/GenBank/DDBJ whole genome shotgun (WGS) entry which is preliminary data.</text>
</comment>
<dbReference type="Proteomes" id="UP000295680">
    <property type="component" value="Unassembled WGS sequence"/>
</dbReference>
<dbReference type="SMART" id="SM00530">
    <property type="entry name" value="HTH_XRE"/>
    <property type="match status" value="1"/>
</dbReference>
<evidence type="ECO:0000256" key="1">
    <source>
        <dbReference type="ARBA" id="ARBA00023125"/>
    </source>
</evidence>
<protein>
    <submittedName>
        <fullName evidence="3">Helix-turn-helix protein</fullName>
    </submittedName>
</protein>
<dbReference type="GO" id="GO:0003677">
    <property type="term" value="F:DNA binding"/>
    <property type="evidence" value="ECO:0007669"/>
    <property type="project" value="UniProtKB-KW"/>
</dbReference>
<sequence length="399" mass="43255">MDEQLARQIGERVRFYRTAARQSKVVVAGLAAVSPDYLYQIETGRKMPTISVLAQLATALGVPVGQLLGREIKSPAPQAKAATGDAVYSALTGPLPAPYEPPSLSELRSHIASAWQIWQTSPQRYSKLSVQLPVLITDTELAVRGASPDDRRTAYRYAADLHGLVRTVAKRIGRIDLSLLAADRAVRAAEHADDPLRLAAARWNLTQVLLADGQAHGAEAVTAHAIEALRPEVERGDLDAVALSGALLLIAAVAAARQGRAWTAHDRLRQAEPLAARTGERNTFWTVFGPTNLDMYRVALAVETGHATEGLRLAEQVDHDRSLSIERRVAFLLDQAKGYQQRRDFASALVVLHAAERAAPEDMRYRPSARNAVRAVMHGGRRAVAAEAARLAARVGMPV</sequence>
<accession>A0A4R2J5Y2</accession>
<dbReference type="SUPFAM" id="SSF47413">
    <property type="entry name" value="lambda repressor-like DNA-binding domains"/>
    <property type="match status" value="1"/>
</dbReference>
<evidence type="ECO:0000313" key="3">
    <source>
        <dbReference type="EMBL" id="TCO54361.1"/>
    </source>
</evidence>
<keyword evidence="1" id="KW-0238">DNA-binding</keyword>
<dbReference type="RefSeq" id="WP_132123328.1">
    <property type="nucleotide sequence ID" value="NZ_SLWS01000009.1"/>
</dbReference>
<dbReference type="EMBL" id="SLWS01000009">
    <property type="protein sequence ID" value="TCO54361.1"/>
    <property type="molecule type" value="Genomic_DNA"/>
</dbReference>
<dbReference type="OrthoDB" id="3504495at2"/>
<dbReference type="AlphaFoldDB" id="A0A4R2J5Y2"/>
<dbReference type="GO" id="GO:0003700">
    <property type="term" value="F:DNA-binding transcription factor activity"/>
    <property type="evidence" value="ECO:0007669"/>
    <property type="project" value="TreeGrafter"/>
</dbReference>
<organism evidence="3 4">
    <name type="scientific">Actinocrispum wychmicini</name>
    <dbReference type="NCBI Taxonomy" id="1213861"/>
    <lineage>
        <taxon>Bacteria</taxon>
        <taxon>Bacillati</taxon>
        <taxon>Actinomycetota</taxon>
        <taxon>Actinomycetes</taxon>
        <taxon>Pseudonocardiales</taxon>
        <taxon>Pseudonocardiaceae</taxon>
        <taxon>Actinocrispum</taxon>
    </lineage>
</organism>